<evidence type="ECO:0000313" key="11">
    <source>
        <dbReference type="EMBL" id="KAH7316630.1"/>
    </source>
</evidence>
<evidence type="ECO:0000313" key="12">
    <source>
        <dbReference type="Proteomes" id="UP000813444"/>
    </source>
</evidence>
<dbReference type="Proteomes" id="UP000813444">
    <property type="component" value="Unassembled WGS sequence"/>
</dbReference>
<dbReference type="PROSITE" id="PS00141">
    <property type="entry name" value="ASP_PROTEASE"/>
    <property type="match status" value="1"/>
</dbReference>
<proteinExistence type="inferred from homology"/>
<dbReference type="PROSITE" id="PS51767">
    <property type="entry name" value="PEPTIDASE_A1"/>
    <property type="match status" value="1"/>
</dbReference>
<keyword evidence="12" id="KW-1185">Reference proteome</keyword>
<dbReference type="Gene3D" id="2.40.70.10">
    <property type="entry name" value="Acid Proteases"/>
    <property type="match status" value="2"/>
</dbReference>
<evidence type="ECO:0000256" key="4">
    <source>
        <dbReference type="ARBA" id="ARBA00022750"/>
    </source>
</evidence>
<dbReference type="OrthoDB" id="771136at2759"/>
<dbReference type="Pfam" id="PF00026">
    <property type="entry name" value="Asp"/>
    <property type="match status" value="1"/>
</dbReference>
<organism evidence="11 12">
    <name type="scientific">Stachybotrys elegans</name>
    <dbReference type="NCBI Taxonomy" id="80388"/>
    <lineage>
        <taxon>Eukaryota</taxon>
        <taxon>Fungi</taxon>
        <taxon>Dikarya</taxon>
        <taxon>Ascomycota</taxon>
        <taxon>Pezizomycotina</taxon>
        <taxon>Sordariomycetes</taxon>
        <taxon>Hypocreomycetidae</taxon>
        <taxon>Hypocreales</taxon>
        <taxon>Stachybotryaceae</taxon>
        <taxon>Stachybotrys</taxon>
    </lineage>
</organism>
<feature type="domain" description="Peptidase A1" evidence="10">
    <location>
        <begin position="56"/>
        <end position="416"/>
    </location>
</feature>
<evidence type="ECO:0000256" key="1">
    <source>
        <dbReference type="ARBA" id="ARBA00007447"/>
    </source>
</evidence>
<dbReference type="InterPro" id="IPR001461">
    <property type="entry name" value="Aspartic_peptidase_A1"/>
</dbReference>
<evidence type="ECO:0000259" key="10">
    <source>
        <dbReference type="PROSITE" id="PS51767"/>
    </source>
</evidence>
<dbReference type="InterPro" id="IPR001969">
    <property type="entry name" value="Aspartic_peptidase_AS"/>
</dbReference>
<evidence type="ECO:0000256" key="7">
    <source>
        <dbReference type="RuleBase" id="RU000454"/>
    </source>
</evidence>
<evidence type="ECO:0000256" key="3">
    <source>
        <dbReference type="ARBA" id="ARBA00022729"/>
    </source>
</evidence>
<comment type="caution">
    <text evidence="11">The sequence shown here is derived from an EMBL/GenBank/DDBJ whole genome shotgun (WGS) entry which is preliminary data.</text>
</comment>
<keyword evidence="2 7" id="KW-0645">Protease</keyword>
<dbReference type="SUPFAM" id="SSF50630">
    <property type="entry name" value="Acid proteases"/>
    <property type="match status" value="1"/>
</dbReference>
<feature type="active site" evidence="6">
    <location>
        <position position="74"/>
    </location>
</feature>
<reference evidence="11" key="1">
    <citation type="journal article" date="2021" name="Nat. Commun.">
        <title>Genetic determinants of endophytism in the Arabidopsis root mycobiome.</title>
        <authorList>
            <person name="Mesny F."/>
            <person name="Miyauchi S."/>
            <person name="Thiergart T."/>
            <person name="Pickel B."/>
            <person name="Atanasova L."/>
            <person name="Karlsson M."/>
            <person name="Huettel B."/>
            <person name="Barry K.W."/>
            <person name="Haridas S."/>
            <person name="Chen C."/>
            <person name="Bauer D."/>
            <person name="Andreopoulos W."/>
            <person name="Pangilinan J."/>
            <person name="LaButti K."/>
            <person name="Riley R."/>
            <person name="Lipzen A."/>
            <person name="Clum A."/>
            <person name="Drula E."/>
            <person name="Henrissat B."/>
            <person name="Kohler A."/>
            <person name="Grigoriev I.V."/>
            <person name="Martin F.M."/>
            <person name="Hacquard S."/>
        </authorList>
    </citation>
    <scope>NUCLEOTIDE SEQUENCE</scope>
    <source>
        <strain evidence="11">MPI-CAGE-CH-0235</strain>
    </source>
</reference>
<evidence type="ECO:0000256" key="2">
    <source>
        <dbReference type="ARBA" id="ARBA00022670"/>
    </source>
</evidence>
<feature type="signal peptide" evidence="9">
    <location>
        <begin position="1"/>
        <end position="20"/>
    </location>
</feature>
<dbReference type="InterPro" id="IPR033121">
    <property type="entry name" value="PEPTIDASE_A1"/>
</dbReference>
<sequence>MGVLQLRGLVFGLVAATASAGTVSVPFSRQRQAMTLSKRDGPVSIEALNNMTMGGYFAEFQVGTPPQTVQFQLDTGSSDTWVNTPSTDLCRSDFLQAQMGYCLDTFDPDESSSFESEEDGDFDISYLDGRQISGHYFNDTVTIGGAAIRNQQLGMAVNSVRPTGLMGLGFSSTVAADDMYPTIVDNLYTQGHINSRAFSLYLNEIGSDSGTVLFGGIDSEKYIGDLAFLPLATDLGTGNSSEIQIWAVGIDGIRWLVDDEERGTGADNGSYALLDSGATISLLPTAFADSVMRHYDVRKIELLNMGLVDCRWGGEEGRGQGHEFDFVFDGKTIRVPMSEMVINAFSEEQLEVFDSSFAPSDLRRAYQDFEGRICLFGIESIADYGIEDDALMILGDTFLRSAYVVYDMENLELAIAQANVNQDRSNVIEIPANSTRIPRVSGVDEQTGGARNNGDGNDDDDDESGSPQSMLPSLSLGLFALISMALAL</sequence>
<evidence type="ECO:0000256" key="5">
    <source>
        <dbReference type="ARBA" id="ARBA00022801"/>
    </source>
</evidence>
<comment type="similarity">
    <text evidence="1 7">Belongs to the peptidase A1 family.</text>
</comment>
<name>A0A8K0SN81_9HYPO</name>
<keyword evidence="3 9" id="KW-0732">Signal</keyword>
<dbReference type="InterPro" id="IPR021109">
    <property type="entry name" value="Peptidase_aspartic_dom_sf"/>
</dbReference>
<gene>
    <name evidence="11" type="ORF">B0I35DRAFT_259526</name>
</gene>
<keyword evidence="5 7" id="KW-0378">Hydrolase</keyword>
<feature type="region of interest" description="Disordered" evidence="8">
    <location>
        <begin position="438"/>
        <end position="469"/>
    </location>
</feature>
<evidence type="ECO:0000256" key="6">
    <source>
        <dbReference type="PIRSR" id="PIRSR601461-1"/>
    </source>
</evidence>
<dbReference type="PANTHER" id="PTHR47966:SF65">
    <property type="entry name" value="ASPARTIC-TYPE ENDOPEPTIDASE"/>
    <property type="match status" value="1"/>
</dbReference>
<feature type="chain" id="PRO_5035446030" evidence="9">
    <location>
        <begin position="21"/>
        <end position="488"/>
    </location>
</feature>
<dbReference type="EMBL" id="JAGPNK010000008">
    <property type="protein sequence ID" value="KAH7316630.1"/>
    <property type="molecule type" value="Genomic_DNA"/>
</dbReference>
<evidence type="ECO:0000256" key="9">
    <source>
        <dbReference type="SAM" id="SignalP"/>
    </source>
</evidence>
<dbReference type="GO" id="GO:0006508">
    <property type="term" value="P:proteolysis"/>
    <property type="evidence" value="ECO:0007669"/>
    <property type="project" value="UniProtKB-KW"/>
</dbReference>
<dbReference type="InterPro" id="IPR033876">
    <property type="entry name" value="SAP-like"/>
</dbReference>
<accession>A0A8K0SN81</accession>
<dbReference type="AlphaFoldDB" id="A0A8K0SN81"/>
<dbReference type="PRINTS" id="PR00792">
    <property type="entry name" value="PEPSIN"/>
</dbReference>
<feature type="active site" evidence="6">
    <location>
        <position position="275"/>
    </location>
</feature>
<dbReference type="CDD" id="cd05474">
    <property type="entry name" value="SAP_like"/>
    <property type="match status" value="1"/>
</dbReference>
<protein>
    <submittedName>
        <fullName evidence="11">Aspartic peptidase domain-containing protein</fullName>
    </submittedName>
</protein>
<dbReference type="PANTHER" id="PTHR47966">
    <property type="entry name" value="BETA-SITE APP-CLEAVING ENZYME, ISOFORM A-RELATED"/>
    <property type="match status" value="1"/>
</dbReference>
<keyword evidence="4 7" id="KW-0064">Aspartyl protease</keyword>
<dbReference type="GO" id="GO:0004190">
    <property type="term" value="F:aspartic-type endopeptidase activity"/>
    <property type="evidence" value="ECO:0007669"/>
    <property type="project" value="UniProtKB-KW"/>
</dbReference>
<evidence type="ECO:0000256" key="8">
    <source>
        <dbReference type="SAM" id="MobiDB-lite"/>
    </source>
</evidence>